<dbReference type="AlphaFoldDB" id="D8SXJ6"/>
<proteinExistence type="predicted"/>
<reference evidence="2 3" key="1">
    <citation type="journal article" date="2011" name="Science">
        <title>The Selaginella genome identifies genetic changes associated with the evolution of vascular plants.</title>
        <authorList>
            <person name="Banks J.A."/>
            <person name="Nishiyama T."/>
            <person name="Hasebe M."/>
            <person name="Bowman J.L."/>
            <person name="Gribskov M."/>
            <person name="dePamphilis C."/>
            <person name="Albert V.A."/>
            <person name="Aono N."/>
            <person name="Aoyama T."/>
            <person name="Ambrose B.A."/>
            <person name="Ashton N.W."/>
            <person name="Axtell M.J."/>
            <person name="Barker E."/>
            <person name="Barker M.S."/>
            <person name="Bennetzen J.L."/>
            <person name="Bonawitz N.D."/>
            <person name="Chapple C."/>
            <person name="Cheng C."/>
            <person name="Correa L.G."/>
            <person name="Dacre M."/>
            <person name="DeBarry J."/>
            <person name="Dreyer I."/>
            <person name="Elias M."/>
            <person name="Engstrom E.M."/>
            <person name="Estelle M."/>
            <person name="Feng L."/>
            <person name="Finet C."/>
            <person name="Floyd S.K."/>
            <person name="Frommer W.B."/>
            <person name="Fujita T."/>
            <person name="Gramzow L."/>
            <person name="Gutensohn M."/>
            <person name="Harholt J."/>
            <person name="Hattori M."/>
            <person name="Heyl A."/>
            <person name="Hirai T."/>
            <person name="Hiwatashi Y."/>
            <person name="Ishikawa M."/>
            <person name="Iwata M."/>
            <person name="Karol K.G."/>
            <person name="Koehler B."/>
            <person name="Kolukisaoglu U."/>
            <person name="Kubo M."/>
            <person name="Kurata T."/>
            <person name="Lalonde S."/>
            <person name="Li K."/>
            <person name="Li Y."/>
            <person name="Litt A."/>
            <person name="Lyons E."/>
            <person name="Manning G."/>
            <person name="Maruyama T."/>
            <person name="Michael T.P."/>
            <person name="Mikami K."/>
            <person name="Miyazaki S."/>
            <person name="Morinaga S."/>
            <person name="Murata T."/>
            <person name="Mueller-Roeber B."/>
            <person name="Nelson D.R."/>
            <person name="Obara M."/>
            <person name="Oguri Y."/>
            <person name="Olmstead R.G."/>
            <person name="Onodera N."/>
            <person name="Petersen B.L."/>
            <person name="Pils B."/>
            <person name="Prigge M."/>
            <person name="Rensing S.A."/>
            <person name="Riano-Pachon D.M."/>
            <person name="Roberts A.W."/>
            <person name="Sato Y."/>
            <person name="Scheller H.V."/>
            <person name="Schulz B."/>
            <person name="Schulz C."/>
            <person name="Shakirov E.V."/>
            <person name="Shibagaki N."/>
            <person name="Shinohara N."/>
            <person name="Shippen D.E."/>
            <person name="Soerensen I."/>
            <person name="Sotooka R."/>
            <person name="Sugimoto N."/>
            <person name="Sugita M."/>
            <person name="Sumikawa N."/>
            <person name="Tanurdzic M."/>
            <person name="Theissen G."/>
            <person name="Ulvskov P."/>
            <person name="Wakazuki S."/>
            <person name="Weng J.K."/>
            <person name="Willats W.W."/>
            <person name="Wipf D."/>
            <person name="Wolf P.G."/>
            <person name="Yang L."/>
            <person name="Zimmer A.D."/>
            <person name="Zhu Q."/>
            <person name="Mitros T."/>
            <person name="Hellsten U."/>
            <person name="Loque D."/>
            <person name="Otillar R."/>
            <person name="Salamov A."/>
            <person name="Schmutz J."/>
            <person name="Shapiro H."/>
            <person name="Lindquist E."/>
            <person name="Lucas S."/>
            <person name="Rokhsar D."/>
            <person name="Grigoriev I.V."/>
        </authorList>
    </citation>
    <scope>NUCLEOTIDE SEQUENCE [LARGE SCALE GENOMIC DNA]</scope>
</reference>
<name>D8SXJ6_SELML</name>
<evidence type="ECO:0000256" key="1">
    <source>
        <dbReference type="SAM" id="Phobius"/>
    </source>
</evidence>
<keyword evidence="1" id="KW-0812">Transmembrane</keyword>
<accession>D8SXJ6</accession>
<evidence type="ECO:0000313" key="3">
    <source>
        <dbReference type="Proteomes" id="UP000001514"/>
    </source>
</evidence>
<feature type="transmembrane region" description="Helical" evidence="1">
    <location>
        <begin position="24"/>
        <end position="45"/>
    </location>
</feature>
<dbReference type="Proteomes" id="UP000001514">
    <property type="component" value="Unassembled WGS sequence"/>
</dbReference>
<keyword evidence="3" id="KW-1185">Reference proteome</keyword>
<keyword evidence="1" id="KW-1133">Transmembrane helix</keyword>
<protein>
    <submittedName>
        <fullName evidence="2">Uncharacterized protein</fullName>
    </submittedName>
</protein>
<dbReference type="EMBL" id="GL377651">
    <property type="protein sequence ID" value="EFJ10897.1"/>
    <property type="molecule type" value="Genomic_DNA"/>
</dbReference>
<dbReference type="STRING" id="88036.D8SXJ6"/>
<evidence type="ECO:0000313" key="2">
    <source>
        <dbReference type="EMBL" id="EFJ10897.1"/>
    </source>
</evidence>
<dbReference type="Gramene" id="EFJ10897">
    <property type="protein sequence ID" value="EFJ10897"/>
    <property type="gene ID" value="SELMODRAFT_426806"/>
</dbReference>
<keyword evidence="1" id="KW-0472">Membrane</keyword>
<dbReference type="eggNOG" id="KOG1347">
    <property type="taxonomic scope" value="Eukaryota"/>
</dbReference>
<dbReference type="HOGENOM" id="CLU_1404639_0_0_1"/>
<dbReference type="KEGG" id="smo:SELMODRAFT_426806"/>
<organism evidence="3">
    <name type="scientific">Selaginella moellendorffii</name>
    <name type="common">Spikemoss</name>
    <dbReference type="NCBI Taxonomy" id="88036"/>
    <lineage>
        <taxon>Eukaryota</taxon>
        <taxon>Viridiplantae</taxon>
        <taxon>Streptophyta</taxon>
        <taxon>Embryophyta</taxon>
        <taxon>Tracheophyta</taxon>
        <taxon>Lycopodiopsida</taxon>
        <taxon>Selaginellales</taxon>
        <taxon>Selaginellaceae</taxon>
        <taxon>Selaginella</taxon>
    </lineage>
</organism>
<gene>
    <name evidence="2" type="ORF">SELMODRAFT_426806</name>
</gene>
<dbReference type="InParanoid" id="D8SXJ6"/>
<sequence>MPFVVVDAFQGVVSGVARGCGWQAFAAFANLGSYYAVGLVVAYVLPFVHMNEKGLDHWDSVWPFDASDLTAHYFCKNQLEQADEEEKTHRIQCSHRKAQVHHRIEDTTFSRWKIAEHLQRPGTILVLHLEQQVHVYRVPDSKTPDEQNPFGNVEWFRLGLVPDPVDERRLHRSIDKIKVGNLPSLQMSREPGHT</sequence>